<dbReference type="RefSeq" id="WP_014221104.1">
    <property type="nucleotide sequence ID" value="NZ_LWBO01000018.1"/>
</dbReference>
<gene>
    <name evidence="5" type="ORF">A4D02_32735</name>
</gene>
<dbReference type="Gene3D" id="3.40.50.10390">
    <property type="entry name" value="Gingipain r, domain 1"/>
    <property type="match status" value="1"/>
</dbReference>
<feature type="chain" id="PRO_5046640149" description="Gingipain domain-containing protein" evidence="2">
    <location>
        <begin position="21"/>
        <end position="1693"/>
    </location>
</feature>
<dbReference type="SUPFAM" id="SSF52129">
    <property type="entry name" value="Caspase-like"/>
    <property type="match status" value="1"/>
</dbReference>
<organism evidence="5 6">
    <name type="scientific">Niastella koreensis</name>
    <dbReference type="NCBI Taxonomy" id="354356"/>
    <lineage>
        <taxon>Bacteria</taxon>
        <taxon>Pseudomonadati</taxon>
        <taxon>Bacteroidota</taxon>
        <taxon>Chitinophagia</taxon>
        <taxon>Chitinophagales</taxon>
        <taxon>Chitinophagaceae</taxon>
        <taxon>Niastella</taxon>
    </lineage>
</organism>
<feature type="domain" description="CARDB" evidence="4">
    <location>
        <begin position="802"/>
        <end position="892"/>
    </location>
</feature>
<feature type="domain" description="Gingipain" evidence="3">
    <location>
        <begin position="399"/>
        <end position="778"/>
    </location>
</feature>
<dbReference type="Gene3D" id="2.60.40.4070">
    <property type="match status" value="1"/>
</dbReference>
<sequence>MRKILTLLLLVAGFAASSQQYNNEWINYSQTYYKIRLKADGVYRIPRSLLDNLGIGNAPVQNLELWRNGEKIHFYPSVSSGTLPAGGYLEFWGEHNDGKPDKDLYRDPTFQHTTYYSLQSDTATYFLSVNNSGASGFMYTSVNNNVAGNSLPAEPYFMYTKGYYFFNTMPNQGEAALVNVYIYSASYDKGEFFTSSDIGPGASISQPLTGLNVYPSGPQASLKFGAVGNAYNPRNIRVQVNGVTIKDTTMELFNDLVSTNPVDNNSIAGGTATVTFTNTGNYPNDRMDVSFFELNYPRTFTLGGESNFKFSLPAKPAGYYLQIDNFNHSNVPPVLYDTRSGERYLGDLNGSTVRFALPGSATDRQLILVSEAPGNITTVTSATTRKFRDYSLPANQAQYLIISNQILYTGSNGNNPVMDYKTYRESADGGGYKANIYEVDDLVDQFAFGINKHPLSIRNFIRWARKNFKTPVQYIFLIGKGVEYNEYQRGDRNPASYPINEVLNLVPTFGAPGSDNLLSAEDLTVPVPATPIGRLSVVMGSEIEDYLQKVKEYESALKNSPNTIAGREWMKNVVHVTGSSDAFLGTILCNYMDIYQRVIADTLYGGNVDLFCKTSNNPKEQTSAARLSAMFENGISILNYFGHSSATTLEFNIDNPQNYNNQGKYPVFFVNGCYAGNFFTYYPSRFISNETLSEKFVLAKERGCIAFVASTHYGVVQYLNVYLDYLYASIGGQGYDSTLGKIMQIGFKNMINGTGAYDFYARLHAEEMTLHGDPGIKLYGQAKPDYVIEDPLITISPTFISLAESTYKLKVKVENLGKAVSDSIVLEVKQQYPNGTIGTIYRQKIPGTRFADSLQFDVPIVATRDKGQNKIIVTIDADNAVNEISESNNRASKDFYIYEEEARPAFPYNYAIISNPTQKLYASTANPLTALQNYVMEIDTTAMFNSPLKVSKSTSTIGGVMEFTSNLTYMDTTVYYWRVAPLATNGTPLNWSVSSFMYKPGSEGYNMSHIYQHFGSTTERLVLDSSSQTWKFNTTLNTIFVTNCLYPSQNCSQDGDFKVSVNNADVGMSACVGHSLAFTVLDSVSLEPWRNVDANGVSLFRYGSGAADCKPTRNTNFEFSYMTSASRKKIMDFMNIIPNGSFVVIRSFDADAVNGIASTWAADTTLYGTHESLYHYLLNAGFVDIDSLNTPRAWDMIYQKGPSSTFVPLFKYAPHHDDIVRINTDVISTDTLGYIRSPKFGPARAWKRMEWNGFSQDNPSTDDASIDVIGTGYDGVETVLATVDKNTHSYDLSTVDTRFYPYITLKMTNHDRINLTPYQLKYWRVYFDPIPEGAIAPNIYIVSRDTMNLGEKMHFGVGFKNISYTNFDSMVVKVTITDQNNVAHILPLGKFKPIIVGDTIKIDFDIDSHGYPGSNVLNVDVNPDNSQPEASHFNNFIFKNFYVRVDNTPPVLDVTFDGVHILNKDIVSAKPHIQIKIKDESTYMLLKDTSISTVQIRNISNGIIRTYHFDNDTLRFIPATSGENNTATIEFTPQFTTQVNPEGDDYELIVVAKDESGNQSGNIAYRVGFRVITKAMISNLLNYPNPFSTSTAFVFTLTGSEIPQNLRIQILTVTGKIVREITTNELGPLHIGRNITEFKWDGRDQYGDKLANGVYLYRVVTSLNGKSMDKYKAADDNTDKFFNNGYGKMYLMR</sequence>
<dbReference type="InterPro" id="IPR001769">
    <property type="entry name" value="Gingipain"/>
</dbReference>
<dbReference type="Pfam" id="PF07705">
    <property type="entry name" value="CARDB"/>
    <property type="match status" value="1"/>
</dbReference>
<evidence type="ECO:0000259" key="3">
    <source>
        <dbReference type="Pfam" id="PF01364"/>
    </source>
</evidence>
<dbReference type="Gene3D" id="3.40.50.1460">
    <property type="match status" value="1"/>
</dbReference>
<evidence type="ECO:0000259" key="4">
    <source>
        <dbReference type="Pfam" id="PF07705"/>
    </source>
</evidence>
<accession>A0ABX3NVC9</accession>
<dbReference type="Pfam" id="PF01364">
    <property type="entry name" value="Peptidase_C25"/>
    <property type="match status" value="1"/>
</dbReference>
<evidence type="ECO:0000256" key="1">
    <source>
        <dbReference type="ARBA" id="ARBA00022729"/>
    </source>
</evidence>
<evidence type="ECO:0008006" key="7">
    <source>
        <dbReference type="Google" id="ProtNLM"/>
    </source>
</evidence>
<dbReference type="Proteomes" id="UP000192277">
    <property type="component" value="Unassembled WGS sequence"/>
</dbReference>
<dbReference type="Gene3D" id="2.60.40.10">
    <property type="entry name" value="Immunoglobulins"/>
    <property type="match status" value="1"/>
</dbReference>
<reference evidence="5 6" key="1">
    <citation type="submission" date="2016-04" db="EMBL/GenBank/DDBJ databases">
        <authorList>
            <person name="Chen L."/>
            <person name="Zhuang W."/>
            <person name="Wang G."/>
        </authorList>
    </citation>
    <scope>NUCLEOTIDE SEQUENCE [LARGE SCALE GENOMIC DNA]</scope>
    <source>
        <strain evidence="6">GR20</strain>
    </source>
</reference>
<evidence type="ECO:0000256" key="2">
    <source>
        <dbReference type="SAM" id="SignalP"/>
    </source>
</evidence>
<keyword evidence="6" id="KW-1185">Reference proteome</keyword>
<name>A0ABX3NVC9_9BACT</name>
<dbReference type="InterPro" id="IPR029030">
    <property type="entry name" value="Caspase-like_dom_sf"/>
</dbReference>
<keyword evidence="1 2" id="KW-0732">Signal</keyword>
<evidence type="ECO:0000313" key="5">
    <source>
        <dbReference type="EMBL" id="OQP45960.1"/>
    </source>
</evidence>
<dbReference type="InterPro" id="IPR011635">
    <property type="entry name" value="CARDB"/>
</dbReference>
<protein>
    <recommendedName>
        <fullName evidence="7">Gingipain domain-containing protein</fullName>
    </recommendedName>
</protein>
<dbReference type="EMBL" id="LWBO01000018">
    <property type="protein sequence ID" value="OQP45960.1"/>
    <property type="molecule type" value="Genomic_DNA"/>
</dbReference>
<comment type="caution">
    <text evidence="5">The sequence shown here is derived from an EMBL/GenBank/DDBJ whole genome shotgun (WGS) entry which is preliminary data.</text>
</comment>
<proteinExistence type="predicted"/>
<evidence type="ECO:0000313" key="6">
    <source>
        <dbReference type="Proteomes" id="UP000192277"/>
    </source>
</evidence>
<dbReference type="InterPro" id="IPR013783">
    <property type="entry name" value="Ig-like_fold"/>
</dbReference>
<feature type="signal peptide" evidence="2">
    <location>
        <begin position="1"/>
        <end position="20"/>
    </location>
</feature>
<dbReference type="InterPro" id="IPR029031">
    <property type="entry name" value="Gingipain_N_sf"/>
</dbReference>